<dbReference type="PANTHER" id="PTHR43595:SF2">
    <property type="entry name" value="SMALL RIBOSOMAL SUBUNIT PROTEIN MS42"/>
    <property type="match status" value="1"/>
</dbReference>
<dbReference type="PRINTS" id="PR01703">
    <property type="entry name" value="MNSODISMTASE"/>
</dbReference>
<evidence type="ECO:0000256" key="8">
    <source>
        <dbReference type="ARBA" id="ARBA00023004"/>
    </source>
</evidence>
<evidence type="ECO:0000256" key="7">
    <source>
        <dbReference type="ARBA" id="ARBA00023002"/>
    </source>
</evidence>
<evidence type="ECO:0000313" key="15">
    <source>
        <dbReference type="EMBL" id="AZL94545.1"/>
    </source>
</evidence>
<evidence type="ECO:0000256" key="6">
    <source>
        <dbReference type="ARBA" id="ARBA00022723"/>
    </source>
</evidence>
<dbReference type="InterPro" id="IPR019831">
    <property type="entry name" value="Mn/Fe_SOD_N"/>
</dbReference>
<evidence type="ECO:0000313" key="14">
    <source>
        <dbReference type="EMBL" id="AZL94544.1"/>
    </source>
</evidence>
<comment type="similarity">
    <text evidence="2">Belongs to the iron/manganese superoxide dismutase family.</text>
</comment>
<organism evidence="13">
    <name type="scientific">Nephromyces sp. MMRI</name>
    <dbReference type="NCBI Taxonomy" id="2496275"/>
    <lineage>
        <taxon>Eukaryota</taxon>
        <taxon>Sar</taxon>
        <taxon>Alveolata</taxon>
        <taxon>Apicomplexa</taxon>
        <taxon>Aconoidasida</taxon>
        <taxon>Nephromycida</taxon>
        <taxon>Nephromyces</taxon>
    </lineage>
</organism>
<reference evidence="13" key="1">
    <citation type="journal article" date="2018" name="Genome Biol. Evol.">
        <title>Nephromyces encodes a urate metabolism pathway and predicted peroxisomes, demonstrating these are not ancient losses of apicomplexans.</title>
        <authorList>
            <person name="Paight C."/>
            <person name="Slamovits C.H."/>
            <person name="Saffo M.B."/>
            <person name="Lane C.E."/>
        </authorList>
    </citation>
    <scope>NUCLEOTIDE SEQUENCE</scope>
    <source>
        <strain evidence="12">Neph179</strain>
        <strain evidence="13">Neph181</strain>
        <strain evidence="14">Neph182</strain>
        <strain evidence="15">Neph183</strain>
    </source>
</reference>
<dbReference type="EMBL" id="MK265951">
    <property type="protein sequence ID" value="AZL94544.1"/>
    <property type="molecule type" value="mRNA"/>
</dbReference>
<protein>
    <recommendedName>
        <fullName evidence="5">Superoxide dismutase [Fe]</fullName>
        <ecNumber evidence="4">1.15.1.1</ecNumber>
    </recommendedName>
    <alternativeName>
        <fullName evidence="9">FeSOD</fullName>
    </alternativeName>
</protein>
<dbReference type="InterPro" id="IPR001189">
    <property type="entry name" value="Mn/Fe_SOD"/>
</dbReference>
<dbReference type="GO" id="GO:0046872">
    <property type="term" value="F:metal ion binding"/>
    <property type="evidence" value="ECO:0007669"/>
    <property type="project" value="UniProtKB-KW"/>
</dbReference>
<dbReference type="EMBL" id="MK265952">
    <property type="protein sequence ID" value="AZL94545.1"/>
    <property type="molecule type" value="mRNA"/>
</dbReference>
<dbReference type="Pfam" id="PF02777">
    <property type="entry name" value="Sod_Fe_C"/>
    <property type="match status" value="1"/>
</dbReference>
<dbReference type="EC" id="1.15.1.1" evidence="4"/>
<dbReference type="GO" id="GO:0005737">
    <property type="term" value="C:cytoplasm"/>
    <property type="evidence" value="ECO:0007669"/>
    <property type="project" value="TreeGrafter"/>
</dbReference>
<dbReference type="PANTHER" id="PTHR43595">
    <property type="entry name" value="37S RIBOSOMAL PROTEIN S26, MITOCHONDRIAL"/>
    <property type="match status" value="1"/>
</dbReference>
<keyword evidence="6" id="KW-0479">Metal-binding</keyword>
<proteinExistence type="evidence at transcript level"/>
<feature type="domain" description="Manganese/iron superoxide dismutase C-terminal" evidence="11">
    <location>
        <begin position="182"/>
        <end position="284"/>
    </location>
</feature>
<dbReference type="EMBL" id="MK265950">
    <property type="protein sequence ID" value="AZL94543.1"/>
    <property type="molecule type" value="mRNA"/>
</dbReference>
<evidence type="ECO:0000313" key="12">
    <source>
        <dbReference type="EMBL" id="AZL94541.1"/>
    </source>
</evidence>
<evidence type="ECO:0000256" key="3">
    <source>
        <dbReference type="ARBA" id="ARBA00011738"/>
    </source>
</evidence>
<sequence length="290" mass="32196">MQAVGALLFCCARRRFHIVVASLLLGFILQNSLISRTSLFAGAFVSESSEPTLVMQRLFSNSLKAGMASRSRAVPNLADFYKKLDLTELLEGKPFSLVPLLYQPYELSPHISETIVTYHYGKHHATYVRNLNDFAAKDPSLAKKSLEEVVKTSEGAVFNNAAQIWNHNLYWACMGPNTSGKPSGSLASAIDKSFNSFDEFKIEFSSKAAGVFGSGWAFLVKQPNGKLIIETTSNAVNPLKTGSGTALLGLDVWEHAYYLDYFNRRPAYIKGFFELVDWDYVSQRFEGSAE</sequence>
<name>A0A3Q8UBV1_9APIC</name>
<evidence type="ECO:0000256" key="1">
    <source>
        <dbReference type="ARBA" id="ARBA00001962"/>
    </source>
</evidence>
<dbReference type="AlphaFoldDB" id="A0A3Q8UBV1"/>
<dbReference type="Gene3D" id="3.55.40.20">
    <property type="entry name" value="Iron/manganese superoxide dismutase, C-terminal domain"/>
    <property type="match status" value="1"/>
</dbReference>
<dbReference type="InterPro" id="IPR019833">
    <property type="entry name" value="Mn/Fe_SOD_BS"/>
</dbReference>
<accession>A0A3Q8UBV1</accession>
<dbReference type="EMBL" id="MK265948">
    <property type="protein sequence ID" value="AZL94541.1"/>
    <property type="molecule type" value="mRNA"/>
</dbReference>
<dbReference type="InterPro" id="IPR036314">
    <property type="entry name" value="SOD_C_sf"/>
</dbReference>
<dbReference type="FunFam" id="1.10.287.990:FF:000002">
    <property type="entry name" value="Superoxide dismutase"/>
    <property type="match status" value="1"/>
</dbReference>
<feature type="domain" description="Manganese/iron superoxide dismutase N-terminal" evidence="10">
    <location>
        <begin position="95"/>
        <end position="174"/>
    </location>
</feature>
<evidence type="ECO:0000313" key="13">
    <source>
        <dbReference type="EMBL" id="AZL94543.1"/>
    </source>
</evidence>
<evidence type="ECO:0000256" key="9">
    <source>
        <dbReference type="ARBA" id="ARBA00029867"/>
    </source>
</evidence>
<evidence type="ECO:0000256" key="5">
    <source>
        <dbReference type="ARBA" id="ARBA00014767"/>
    </source>
</evidence>
<evidence type="ECO:0000256" key="2">
    <source>
        <dbReference type="ARBA" id="ARBA00008714"/>
    </source>
</evidence>
<comment type="cofactor">
    <cofactor evidence="1">
        <name>Fe cation</name>
        <dbReference type="ChEBI" id="CHEBI:24875"/>
    </cofactor>
</comment>
<dbReference type="PROSITE" id="PS00088">
    <property type="entry name" value="SOD_MN"/>
    <property type="match status" value="1"/>
</dbReference>
<dbReference type="InterPro" id="IPR036324">
    <property type="entry name" value="Mn/Fe_SOD_N_sf"/>
</dbReference>
<evidence type="ECO:0000256" key="4">
    <source>
        <dbReference type="ARBA" id="ARBA00012682"/>
    </source>
</evidence>
<dbReference type="Gene3D" id="1.10.287.990">
    <property type="entry name" value="Fe,Mn superoxide dismutase (SOD) domain"/>
    <property type="match status" value="1"/>
</dbReference>
<dbReference type="InterPro" id="IPR019832">
    <property type="entry name" value="Mn/Fe_SOD_C"/>
</dbReference>
<comment type="subunit">
    <text evidence="3">Homodimer.</text>
</comment>
<evidence type="ECO:0000259" key="10">
    <source>
        <dbReference type="Pfam" id="PF00081"/>
    </source>
</evidence>
<evidence type="ECO:0000259" key="11">
    <source>
        <dbReference type="Pfam" id="PF02777"/>
    </source>
</evidence>
<dbReference type="SUPFAM" id="SSF46609">
    <property type="entry name" value="Fe,Mn superoxide dismutase (SOD), N-terminal domain"/>
    <property type="match status" value="1"/>
</dbReference>
<dbReference type="SUPFAM" id="SSF54719">
    <property type="entry name" value="Fe,Mn superoxide dismutase (SOD), C-terminal domain"/>
    <property type="match status" value="1"/>
</dbReference>
<keyword evidence="8" id="KW-0408">Iron</keyword>
<dbReference type="GO" id="GO:0004784">
    <property type="term" value="F:superoxide dismutase activity"/>
    <property type="evidence" value="ECO:0007669"/>
    <property type="project" value="UniProtKB-EC"/>
</dbReference>
<keyword evidence="7" id="KW-0560">Oxidoreductase</keyword>
<dbReference type="Pfam" id="PF00081">
    <property type="entry name" value="Sod_Fe_N"/>
    <property type="match status" value="1"/>
</dbReference>